<sequence>MKDLNNYSIAILATNGFEQVELTVPLEKFREAGATVHVVSPEQDSIKGWDEDHWGDTVPVDKGLSAANPGDYDALVLPGGQINPDILRTNGDAIKFIEAFAKADKPVAAICHAPWLLIEAGLAEGRMLTSFPSIRTDLRNAGANVVDQPAVTDRNVITSRNPDDLDAFCDTIADALTRTGGQAT</sequence>
<dbReference type="Pfam" id="PF01965">
    <property type="entry name" value="DJ-1_PfpI"/>
    <property type="match status" value="1"/>
</dbReference>
<evidence type="ECO:0000313" key="4">
    <source>
        <dbReference type="Proteomes" id="UP000500791"/>
    </source>
</evidence>
<keyword evidence="3" id="KW-0808">Transferase</keyword>
<dbReference type="Gene3D" id="3.40.50.880">
    <property type="match status" value="1"/>
</dbReference>
<keyword evidence="3" id="KW-0315">Glutamine amidotransferase</keyword>
<protein>
    <submittedName>
        <fullName evidence="3">Type 1 glutamine amidotransferase</fullName>
    </submittedName>
</protein>
<reference evidence="3 4" key="1">
    <citation type="submission" date="2020-03" db="EMBL/GenBank/DDBJ databases">
        <title>Complete genome sequence of Monaibacterium sp. ALG8 with diverse plasmids.</title>
        <authorList>
            <person name="Sun C."/>
        </authorList>
    </citation>
    <scope>NUCLEOTIDE SEQUENCE [LARGE SCALE GENOMIC DNA]</scope>
    <source>
        <strain evidence="3 4">ALG8</strain>
    </source>
</reference>
<dbReference type="PANTHER" id="PTHR42733">
    <property type="entry name" value="DJ-1 PROTEIN"/>
    <property type="match status" value="1"/>
</dbReference>
<dbReference type="InterPro" id="IPR029062">
    <property type="entry name" value="Class_I_gatase-like"/>
</dbReference>
<comment type="similarity">
    <text evidence="1">Belongs to the peptidase C56 family.</text>
</comment>
<proteinExistence type="inferred from homology"/>
<dbReference type="PANTHER" id="PTHR42733:SF12">
    <property type="entry name" value="PROTEINASE"/>
    <property type="match status" value="1"/>
</dbReference>
<accession>A0A6G7VIJ8</accession>
<dbReference type="AlphaFoldDB" id="A0A6G7VIJ8"/>
<dbReference type="KEGG" id="mon:G8E03_01850"/>
<keyword evidence="4" id="KW-1185">Reference proteome</keyword>
<dbReference type="NCBIfam" id="TIGR01382">
    <property type="entry name" value="PfpI"/>
    <property type="match status" value="1"/>
</dbReference>
<dbReference type="CDD" id="cd03134">
    <property type="entry name" value="GATase1_PfpI_like"/>
    <property type="match status" value="1"/>
</dbReference>
<evidence type="ECO:0000259" key="2">
    <source>
        <dbReference type="Pfam" id="PF01965"/>
    </source>
</evidence>
<evidence type="ECO:0000256" key="1">
    <source>
        <dbReference type="ARBA" id="ARBA00008542"/>
    </source>
</evidence>
<dbReference type="RefSeq" id="WP_166187971.1">
    <property type="nucleotide sequence ID" value="NZ_CP049811.1"/>
</dbReference>
<dbReference type="InterPro" id="IPR002818">
    <property type="entry name" value="DJ-1/PfpI"/>
</dbReference>
<dbReference type="Proteomes" id="UP000500791">
    <property type="component" value="Chromosome"/>
</dbReference>
<gene>
    <name evidence="3" type="ORF">G8E03_01850</name>
</gene>
<dbReference type="PROSITE" id="PS51276">
    <property type="entry name" value="PEPTIDASE_C56_PFPI"/>
    <property type="match status" value="1"/>
</dbReference>
<dbReference type="SUPFAM" id="SSF52317">
    <property type="entry name" value="Class I glutamine amidotransferase-like"/>
    <property type="match status" value="1"/>
</dbReference>
<evidence type="ECO:0000313" key="3">
    <source>
        <dbReference type="EMBL" id="QIK39617.1"/>
    </source>
</evidence>
<dbReference type="GO" id="GO:0016740">
    <property type="term" value="F:transferase activity"/>
    <property type="evidence" value="ECO:0007669"/>
    <property type="project" value="UniProtKB-KW"/>
</dbReference>
<feature type="domain" description="DJ-1/PfpI" evidence="2">
    <location>
        <begin position="8"/>
        <end position="173"/>
    </location>
</feature>
<organism evidence="3 4">
    <name type="scientific">Pontivivens nitratireducens</name>
    <dbReference type="NCBI Taxonomy" id="2758038"/>
    <lineage>
        <taxon>Bacteria</taxon>
        <taxon>Pseudomonadati</taxon>
        <taxon>Pseudomonadota</taxon>
        <taxon>Alphaproteobacteria</taxon>
        <taxon>Rhodobacterales</taxon>
        <taxon>Paracoccaceae</taxon>
        <taxon>Pontivivens</taxon>
    </lineage>
</organism>
<name>A0A6G7VIJ8_9RHOB</name>
<dbReference type="EMBL" id="CP049811">
    <property type="protein sequence ID" value="QIK39617.1"/>
    <property type="molecule type" value="Genomic_DNA"/>
</dbReference>
<dbReference type="InterPro" id="IPR006286">
    <property type="entry name" value="C56_PfpI-like"/>
</dbReference>